<accession>A0ABU1Q5D1</accession>
<sequence length="154" mass="16110">MTPLAGLGRACVLAAVAAAVTAFALTRFGAPVHWAVLCALPAGGVALLVARLPRATDVVWSPPPAHVAGATTTQASALAGRLAEAAVDQDRFATRVQPRLRRLAEARLRQRHGIPDVHDPRAAGVLGPELHRLLTDPTAPLPEPAELVDLLEEL</sequence>
<protein>
    <submittedName>
        <fullName evidence="2">Uncharacterized protein</fullName>
    </submittedName>
</protein>
<keyword evidence="1" id="KW-1133">Transmembrane helix</keyword>
<organism evidence="2 3">
    <name type="scientific">Saccharothrix longispora</name>
    <dbReference type="NCBI Taxonomy" id="33920"/>
    <lineage>
        <taxon>Bacteria</taxon>
        <taxon>Bacillati</taxon>
        <taxon>Actinomycetota</taxon>
        <taxon>Actinomycetes</taxon>
        <taxon>Pseudonocardiales</taxon>
        <taxon>Pseudonocardiaceae</taxon>
        <taxon>Saccharothrix</taxon>
    </lineage>
</organism>
<reference evidence="2 3" key="1">
    <citation type="submission" date="2023-07" db="EMBL/GenBank/DDBJ databases">
        <title>Sequencing the genomes of 1000 actinobacteria strains.</title>
        <authorList>
            <person name="Klenk H.-P."/>
        </authorList>
    </citation>
    <scope>NUCLEOTIDE SEQUENCE [LARGE SCALE GENOMIC DNA]</scope>
    <source>
        <strain evidence="2 3">DSM 43749</strain>
    </source>
</reference>
<evidence type="ECO:0000313" key="2">
    <source>
        <dbReference type="EMBL" id="MDR6598096.1"/>
    </source>
</evidence>
<comment type="caution">
    <text evidence="2">The sequence shown here is derived from an EMBL/GenBank/DDBJ whole genome shotgun (WGS) entry which is preliminary data.</text>
</comment>
<dbReference type="RefSeq" id="WP_310312156.1">
    <property type="nucleotide sequence ID" value="NZ_BAAAXB010000001.1"/>
</dbReference>
<feature type="transmembrane region" description="Helical" evidence="1">
    <location>
        <begin position="32"/>
        <end position="50"/>
    </location>
</feature>
<keyword evidence="1" id="KW-0472">Membrane</keyword>
<evidence type="ECO:0000313" key="3">
    <source>
        <dbReference type="Proteomes" id="UP001268819"/>
    </source>
</evidence>
<dbReference type="Proteomes" id="UP001268819">
    <property type="component" value="Unassembled WGS sequence"/>
</dbReference>
<gene>
    <name evidence="2" type="ORF">J2S66_006480</name>
</gene>
<keyword evidence="1" id="KW-0812">Transmembrane</keyword>
<keyword evidence="3" id="KW-1185">Reference proteome</keyword>
<proteinExistence type="predicted"/>
<name>A0ABU1Q5D1_9PSEU</name>
<dbReference type="EMBL" id="JAVDSG010000001">
    <property type="protein sequence ID" value="MDR6598096.1"/>
    <property type="molecule type" value="Genomic_DNA"/>
</dbReference>
<evidence type="ECO:0000256" key="1">
    <source>
        <dbReference type="SAM" id="Phobius"/>
    </source>
</evidence>